<proteinExistence type="inferred from homology"/>
<dbReference type="PRINTS" id="PR00385">
    <property type="entry name" value="P450"/>
</dbReference>
<comment type="cofactor">
    <cofactor evidence="1 5">
        <name>heme</name>
        <dbReference type="ChEBI" id="CHEBI:30413"/>
    </cofactor>
</comment>
<dbReference type="Proteomes" id="UP000018144">
    <property type="component" value="Unassembled WGS sequence"/>
</dbReference>
<dbReference type="Gene3D" id="1.10.630.10">
    <property type="entry name" value="Cytochrome P450"/>
    <property type="match status" value="1"/>
</dbReference>
<dbReference type="PROSITE" id="PS00086">
    <property type="entry name" value="CYTOCHROME_P450"/>
    <property type="match status" value="1"/>
</dbReference>
<dbReference type="OMA" id="RTITWHE"/>
<dbReference type="PRINTS" id="PR00463">
    <property type="entry name" value="EP450I"/>
</dbReference>
<dbReference type="PANTHER" id="PTHR24305:SF166">
    <property type="entry name" value="CYTOCHROME P450 12A4, MITOCHONDRIAL-RELATED"/>
    <property type="match status" value="1"/>
</dbReference>
<protein>
    <submittedName>
        <fullName evidence="7">Similar to Putative cytochrome P450 CYP13A3 acc. no. Q27517</fullName>
    </submittedName>
</protein>
<dbReference type="Pfam" id="PF00067">
    <property type="entry name" value="p450"/>
    <property type="match status" value="1"/>
</dbReference>
<keyword evidence="5 6" id="KW-0349">Heme</keyword>
<feature type="binding site" description="axial binding residue" evidence="5">
    <location>
        <position position="464"/>
    </location>
    <ligand>
        <name>heme</name>
        <dbReference type="ChEBI" id="CHEBI:30413"/>
    </ligand>
    <ligandPart>
        <name>Fe</name>
        <dbReference type="ChEBI" id="CHEBI:18248"/>
    </ligandPart>
</feature>
<dbReference type="SUPFAM" id="SSF48264">
    <property type="entry name" value="Cytochrome P450"/>
    <property type="match status" value="1"/>
</dbReference>
<keyword evidence="6" id="KW-0560">Oxidoreductase</keyword>
<dbReference type="STRING" id="1076935.U4LI45"/>
<dbReference type="InterPro" id="IPR036396">
    <property type="entry name" value="Cyt_P450_sf"/>
</dbReference>
<gene>
    <name evidence="7" type="ORF">PCON_10330</name>
</gene>
<evidence type="ECO:0000256" key="1">
    <source>
        <dbReference type="ARBA" id="ARBA00001971"/>
    </source>
</evidence>
<evidence type="ECO:0000256" key="5">
    <source>
        <dbReference type="PIRSR" id="PIRSR602401-1"/>
    </source>
</evidence>
<accession>U4LI45</accession>
<organism evidence="7 8">
    <name type="scientific">Pyronema omphalodes (strain CBS 100304)</name>
    <name type="common">Pyronema confluens</name>
    <dbReference type="NCBI Taxonomy" id="1076935"/>
    <lineage>
        <taxon>Eukaryota</taxon>
        <taxon>Fungi</taxon>
        <taxon>Dikarya</taxon>
        <taxon>Ascomycota</taxon>
        <taxon>Pezizomycotina</taxon>
        <taxon>Pezizomycetes</taxon>
        <taxon>Pezizales</taxon>
        <taxon>Pyronemataceae</taxon>
        <taxon>Pyronema</taxon>
    </lineage>
</organism>
<dbReference type="GO" id="GO:0005506">
    <property type="term" value="F:iron ion binding"/>
    <property type="evidence" value="ECO:0007669"/>
    <property type="project" value="InterPro"/>
</dbReference>
<sequence>MNPIALLSRDLVTSIIKRLPFGLDEWKYLHFFYRDWEFRTKFQQFDEYGEVFMEVSSGGRACYIGSAEVAQQVFQSRNGFLKDIDFYRVVRVYGDNVLTTAGHQWRHQRKITSRSFTEDVYATAWTEGLSQSSAIISQWMQGKILSGPEESTPGGFVAPATKAMALNLISKAGFGVSLPMVASKSQASETKNKASIGIMDDAYFSADWTPAGHTLSYAEALDMFLENIVLARVIPFGILRRGNNFMRKLAAASDDVGLYMKELVARERSKPSTTLLNALAHDKGLPEQEVIGNLFIFALAGLDTTASTLQFALCLLALNQDVQEWLHRDIKKALEGESEDPAEWNYSQVYPKLVGCLCVIHETLRLHPIILTFPKTTGPSPQPIVYKGKTFIIPEDTNVFVSMPALSYHPSYWGSMPSKFAPQKWDARDPDSGWGNGSELMPGTQLRQPVKGAWAAFSEGTRSCLGKKFALVEMCAFLVMIFGKYRITIAPKEGETQEMAHERVKRVMSESTALISVTMREDVGVKIEKRVS</sequence>
<dbReference type="InterPro" id="IPR017972">
    <property type="entry name" value="Cyt_P450_CS"/>
</dbReference>
<evidence type="ECO:0000313" key="8">
    <source>
        <dbReference type="Proteomes" id="UP000018144"/>
    </source>
</evidence>
<dbReference type="AlphaFoldDB" id="U4LI45"/>
<dbReference type="PANTHER" id="PTHR24305">
    <property type="entry name" value="CYTOCHROME P450"/>
    <property type="match status" value="1"/>
</dbReference>
<dbReference type="OrthoDB" id="1470350at2759"/>
<keyword evidence="3 5" id="KW-0479">Metal-binding</keyword>
<dbReference type="InterPro" id="IPR050121">
    <property type="entry name" value="Cytochrome_P450_monoxygenase"/>
</dbReference>
<comment type="similarity">
    <text evidence="2 6">Belongs to the cytochrome P450 family.</text>
</comment>
<dbReference type="eggNOG" id="KOG0157">
    <property type="taxonomic scope" value="Eukaryota"/>
</dbReference>
<dbReference type="GO" id="GO:0020037">
    <property type="term" value="F:heme binding"/>
    <property type="evidence" value="ECO:0007669"/>
    <property type="project" value="InterPro"/>
</dbReference>
<reference evidence="7 8" key="1">
    <citation type="journal article" date="2013" name="PLoS Genet.">
        <title>The genome and development-dependent transcriptomes of Pyronema confluens: a window into fungal evolution.</title>
        <authorList>
            <person name="Traeger S."/>
            <person name="Altegoer F."/>
            <person name="Freitag M."/>
            <person name="Gabaldon T."/>
            <person name="Kempken F."/>
            <person name="Kumar A."/>
            <person name="Marcet-Houben M."/>
            <person name="Poggeler S."/>
            <person name="Stajich J.E."/>
            <person name="Nowrousian M."/>
        </authorList>
    </citation>
    <scope>NUCLEOTIDE SEQUENCE [LARGE SCALE GENOMIC DNA]</scope>
    <source>
        <strain evidence="8">CBS 100304</strain>
        <tissue evidence="7">Vegetative mycelium</tissue>
    </source>
</reference>
<evidence type="ECO:0000256" key="2">
    <source>
        <dbReference type="ARBA" id="ARBA00010617"/>
    </source>
</evidence>
<dbReference type="GO" id="GO:0004497">
    <property type="term" value="F:monooxygenase activity"/>
    <property type="evidence" value="ECO:0007669"/>
    <property type="project" value="UniProtKB-KW"/>
</dbReference>
<evidence type="ECO:0000256" key="3">
    <source>
        <dbReference type="ARBA" id="ARBA00022723"/>
    </source>
</evidence>
<dbReference type="InterPro" id="IPR001128">
    <property type="entry name" value="Cyt_P450"/>
</dbReference>
<evidence type="ECO:0000256" key="6">
    <source>
        <dbReference type="RuleBase" id="RU000461"/>
    </source>
</evidence>
<name>U4LI45_PYROM</name>
<dbReference type="EMBL" id="HF935557">
    <property type="protein sequence ID" value="CCX31202.1"/>
    <property type="molecule type" value="Genomic_DNA"/>
</dbReference>
<keyword evidence="6" id="KW-0503">Monooxygenase</keyword>
<dbReference type="InterPro" id="IPR002401">
    <property type="entry name" value="Cyt_P450_E_grp-I"/>
</dbReference>
<dbReference type="GO" id="GO:0016705">
    <property type="term" value="F:oxidoreductase activity, acting on paired donors, with incorporation or reduction of molecular oxygen"/>
    <property type="evidence" value="ECO:0007669"/>
    <property type="project" value="InterPro"/>
</dbReference>
<evidence type="ECO:0000313" key="7">
    <source>
        <dbReference type="EMBL" id="CCX31202.1"/>
    </source>
</evidence>
<evidence type="ECO:0000256" key="4">
    <source>
        <dbReference type="ARBA" id="ARBA00023004"/>
    </source>
</evidence>
<keyword evidence="4 5" id="KW-0408">Iron</keyword>
<keyword evidence="8" id="KW-1185">Reference proteome</keyword>